<dbReference type="Proteomes" id="UP001226434">
    <property type="component" value="Unassembled WGS sequence"/>
</dbReference>
<name>A0ABT6RBR6_9BACT</name>
<gene>
    <name evidence="1" type="ORF">QJ048_09485</name>
</gene>
<dbReference type="RefSeq" id="WP_282334103.1">
    <property type="nucleotide sequence ID" value="NZ_JASBRG010000005.1"/>
</dbReference>
<keyword evidence="2" id="KW-1185">Reference proteome</keyword>
<sequence length="139" mass="15107">MTLEEQIESIRSYVNTNIVPNGTKSIKADKVNIPFNEILNVMIAILGTGGGSGSGYEFKEGYAITAGVTSGFVGNTNTVTHADWIGWEIQPFRMGYGPLDESTDFTYNKTTGTLTLSNSGDVFGPNEKLFITFKPRLIV</sequence>
<protein>
    <submittedName>
        <fullName evidence="1">Uncharacterized protein</fullName>
    </submittedName>
</protein>
<dbReference type="EMBL" id="JASBRG010000005">
    <property type="protein sequence ID" value="MDI3320003.1"/>
    <property type="molecule type" value="Genomic_DNA"/>
</dbReference>
<accession>A0ABT6RBR6</accession>
<comment type="caution">
    <text evidence="1">The sequence shown here is derived from an EMBL/GenBank/DDBJ whole genome shotgun (WGS) entry which is preliminary data.</text>
</comment>
<evidence type="ECO:0000313" key="2">
    <source>
        <dbReference type="Proteomes" id="UP001226434"/>
    </source>
</evidence>
<evidence type="ECO:0000313" key="1">
    <source>
        <dbReference type="EMBL" id="MDI3320003.1"/>
    </source>
</evidence>
<reference evidence="1 2" key="1">
    <citation type="submission" date="2023-05" db="EMBL/GenBank/DDBJ databases">
        <title>Genome sequence of Pinibacter sp. MAH-24.</title>
        <authorList>
            <person name="Huq M.A."/>
        </authorList>
    </citation>
    <scope>NUCLEOTIDE SEQUENCE [LARGE SCALE GENOMIC DNA]</scope>
    <source>
        <strain evidence="1 2">MAH-24</strain>
    </source>
</reference>
<organism evidence="1 2">
    <name type="scientific">Pinibacter soli</name>
    <dbReference type="NCBI Taxonomy" id="3044211"/>
    <lineage>
        <taxon>Bacteria</taxon>
        <taxon>Pseudomonadati</taxon>
        <taxon>Bacteroidota</taxon>
        <taxon>Chitinophagia</taxon>
        <taxon>Chitinophagales</taxon>
        <taxon>Chitinophagaceae</taxon>
        <taxon>Pinibacter</taxon>
    </lineage>
</organism>
<proteinExistence type="predicted"/>